<organism evidence="2 3">
    <name type="scientific">Arthrobacter zhaoxinii</name>
    <dbReference type="NCBI Taxonomy" id="2964616"/>
    <lineage>
        <taxon>Bacteria</taxon>
        <taxon>Bacillati</taxon>
        <taxon>Actinomycetota</taxon>
        <taxon>Actinomycetes</taxon>
        <taxon>Micrococcales</taxon>
        <taxon>Micrococcaceae</taxon>
        <taxon>Arthrobacter</taxon>
    </lineage>
</organism>
<dbReference type="InterPro" id="IPR032710">
    <property type="entry name" value="NTF2-like_dom_sf"/>
</dbReference>
<dbReference type="Gene3D" id="3.10.450.50">
    <property type="match status" value="1"/>
</dbReference>
<dbReference type="InterPro" id="IPR027843">
    <property type="entry name" value="DUF4440"/>
</dbReference>
<sequence length="123" mass="13466">MDDLTLANLLRLEHEGWQSLCRGQGGDFYGELMTPDAVMVLVNGMVLDRPAIAVSLNAAPPWSSYRITDERLVAAGTGAAALAYRATVHRDGQEPFEALMSSVYCLLNGRLRLALYQQTTVTH</sequence>
<keyword evidence="3" id="KW-1185">Reference proteome</keyword>
<reference evidence="2" key="1">
    <citation type="submission" date="2022-09" db="EMBL/GenBank/DDBJ databases">
        <title>Novel species in genus Arthrobacter.</title>
        <authorList>
            <person name="Liu Y."/>
        </authorList>
    </citation>
    <scope>NUCLEOTIDE SEQUENCE</scope>
    <source>
        <strain evidence="2">Zg-Y815</strain>
    </source>
</reference>
<accession>A0ABY5YWE0</accession>
<dbReference type="SUPFAM" id="SSF54427">
    <property type="entry name" value="NTF2-like"/>
    <property type="match status" value="1"/>
</dbReference>
<proteinExistence type="predicted"/>
<evidence type="ECO:0000259" key="1">
    <source>
        <dbReference type="Pfam" id="PF14534"/>
    </source>
</evidence>
<feature type="domain" description="DUF4440" evidence="1">
    <location>
        <begin position="10"/>
        <end position="110"/>
    </location>
</feature>
<evidence type="ECO:0000313" key="3">
    <source>
        <dbReference type="Proteomes" id="UP001059859"/>
    </source>
</evidence>
<gene>
    <name evidence="2" type="ORF">N2K95_07645</name>
</gene>
<dbReference type="Pfam" id="PF14534">
    <property type="entry name" value="DUF4440"/>
    <property type="match status" value="1"/>
</dbReference>
<dbReference type="Proteomes" id="UP001059859">
    <property type="component" value="Chromosome"/>
</dbReference>
<evidence type="ECO:0000313" key="2">
    <source>
        <dbReference type="EMBL" id="UWX98506.1"/>
    </source>
</evidence>
<protein>
    <submittedName>
        <fullName evidence="2">Nuclear transport factor 2 family protein</fullName>
    </submittedName>
</protein>
<dbReference type="RefSeq" id="WP_260653587.1">
    <property type="nucleotide sequence ID" value="NZ_CP104275.1"/>
</dbReference>
<name>A0ABY5YWE0_9MICC</name>
<dbReference type="EMBL" id="CP104275">
    <property type="protein sequence ID" value="UWX98506.1"/>
    <property type="molecule type" value="Genomic_DNA"/>
</dbReference>